<evidence type="ECO:0000313" key="2">
    <source>
        <dbReference type="Proteomes" id="UP000241436"/>
    </source>
</evidence>
<keyword evidence="2" id="KW-1185">Reference proteome</keyword>
<evidence type="ECO:0000313" key="1">
    <source>
        <dbReference type="EMBL" id="PTL35820.1"/>
    </source>
</evidence>
<sequence>MSMEKALERVLSRASDANIRFDDLCQLLRSLGFEMRVRGGHHIFRKAGVEEKINLQREGSEAKPYQVCQVRAVILKYRLGGQEP</sequence>
<proteinExistence type="predicted"/>
<dbReference type="EMBL" id="NVQC01000022">
    <property type="protein sequence ID" value="PTL35820.1"/>
    <property type="molecule type" value="Genomic_DNA"/>
</dbReference>
<dbReference type="SUPFAM" id="SSF54786">
    <property type="entry name" value="YcfA/nrd intein domain"/>
    <property type="match status" value="1"/>
</dbReference>
<reference evidence="2" key="2">
    <citation type="journal article" date="2018" name="Environ. Microbiol.">
        <title>Bloom of a denitrifying methanotroph, 'Candidatus Methylomirabilis limnetica', in a deep stratified lake.</title>
        <authorList>
            <person name="Graf J.S."/>
            <person name="Mayr M.J."/>
            <person name="Marchant H.K."/>
            <person name="Tienken D."/>
            <person name="Hach P.F."/>
            <person name="Brand A."/>
            <person name="Schubert C.J."/>
            <person name="Kuypers M.M."/>
            <person name="Milucka J."/>
        </authorList>
    </citation>
    <scope>NUCLEOTIDE SEQUENCE [LARGE SCALE GENOMIC DNA]</scope>
    <source>
        <strain evidence="2">Zug</strain>
    </source>
</reference>
<protein>
    <submittedName>
        <fullName evidence="1">Toxin HicA</fullName>
    </submittedName>
</protein>
<comment type="caution">
    <text evidence="1">The sequence shown here is derived from an EMBL/GenBank/DDBJ whole genome shotgun (WGS) entry which is preliminary data.</text>
</comment>
<dbReference type="OrthoDB" id="308644at2"/>
<gene>
    <name evidence="1" type="ORF">CLG94_08685</name>
</gene>
<dbReference type="AlphaFoldDB" id="A0A2T4TXL4"/>
<name>A0A2T4TXL4_9BACT</name>
<dbReference type="RefSeq" id="WP_107562663.1">
    <property type="nucleotide sequence ID" value="NZ_NVQC01000022.1"/>
</dbReference>
<reference evidence="1 2" key="1">
    <citation type="submission" date="2017-09" db="EMBL/GenBank/DDBJ databases">
        <title>Bloom of a denitrifying methanotroph, Candidatus Methylomirabilis limnetica, in a deep stratified lake.</title>
        <authorList>
            <person name="Graf J.S."/>
            <person name="Marchant H.K."/>
            <person name="Tienken D."/>
            <person name="Hach P.F."/>
            <person name="Brand A."/>
            <person name="Schubert C.J."/>
            <person name="Kuypers M.M."/>
            <person name="Milucka J."/>
        </authorList>
    </citation>
    <scope>NUCLEOTIDE SEQUENCE [LARGE SCALE GENOMIC DNA]</scope>
    <source>
        <strain evidence="1 2">Zug</strain>
    </source>
</reference>
<dbReference type="Proteomes" id="UP000241436">
    <property type="component" value="Unassembled WGS sequence"/>
</dbReference>
<accession>A0A2T4TXL4</accession>
<organism evidence="1 2">
    <name type="scientific">Candidatus Methylomirabilis limnetica</name>
    <dbReference type="NCBI Taxonomy" id="2033718"/>
    <lineage>
        <taxon>Bacteria</taxon>
        <taxon>Candidatus Methylomirabilota</taxon>
        <taxon>Candidatus Methylomirabilia</taxon>
        <taxon>Candidatus Methylomirabilales</taxon>
        <taxon>Candidatus Methylomirabilaceae</taxon>
        <taxon>Candidatus Methylomirabilis</taxon>
    </lineage>
</organism>